<organism evidence="11 12">
    <name type="scientific">Rhizobium leguminosarum bv. trifolii WSM2297</name>
    <dbReference type="NCBI Taxonomy" id="754762"/>
    <lineage>
        <taxon>Bacteria</taxon>
        <taxon>Pseudomonadati</taxon>
        <taxon>Pseudomonadota</taxon>
        <taxon>Alphaproteobacteria</taxon>
        <taxon>Hyphomicrobiales</taxon>
        <taxon>Rhizobiaceae</taxon>
        <taxon>Rhizobium/Agrobacterium group</taxon>
        <taxon>Rhizobium</taxon>
    </lineage>
</organism>
<gene>
    <name evidence="10" type="primary">cobT</name>
    <name evidence="11" type="ORF">Rleg4DRAFT_1231</name>
</gene>
<dbReference type="InterPro" id="IPR036087">
    <property type="entry name" value="Nict_dMeBzImd_PRibTrfase_sf"/>
</dbReference>
<comment type="function">
    <text evidence="10">Catalyzes the synthesis of alpha-ribazole-5'-phosphate from nicotinate mononucleotide (NAMN) and 5,6-dimethylbenzimidazole (DMB).</text>
</comment>
<evidence type="ECO:0000256" key="7">
    <source>
        <dbReference type="ARBA" id="ARBA00022679"/>
    </source>
</evidence>
<evidence type="ECO:0000256" key="10">
    <source>
        <dbReference type="HAMAP-Rule" id="MF_00230"/>
    </source>
</evidence>
<evidence type="ECO:0000256" key="3">
    <source>
        <dbReference type="ARBA" id="ARBA00011991"/>
    </source>
</evidence>
<dbReference type="NCBIfam" id="TIGR03160">
    <property type="entry name" value="cobT_DBIPRT"/>
    <property type="match status" value="1"/>
</dbReference>
<dbReference type="Gene3D" id="3.40.50.10210">
    <property type="match status" value="1"/>
</dbReference>
<protein>
    <recommendedName>
        <fullName evidence="4 10">Nicotinate-nucleotide--dimethylbenzimidazole phosphoribosyltransferase</fullName>
        <shortName evidence="10">NN:DBI PRT</shortName>
        <ecNumber evidence="3 10">2.4.2.21</ecNumber>
    </recommendedName>
    <alternativeName>
        <fullName evidence="8 10">N(1)-alpha-phosphoribosyltransferase</fullName>
    </alternativeName>
</protein>
<dbReference type="GO" id="GO:0008939">
    <property type="term" value="F:nicotinate-nucleotide-dimethylbenzimidazole phosphoribosyltransferase activity"/>
    <property type="evidence" value="ECO:0007669"/>
    <property type="project" value="UniProtKB-UniRule"/>
</dbReference>
<evidence type="ECO:0000256" key="8">
    <source>
        <dbReference type="ARBA" id="ARBA00030686"/>
    </source>
</evidence>
<dbReference type="GO" id="GO:0009236">
    <property type="term" value="P:cobalamin biosynthetic process"/>
    <property type="evidence" value="ECO:0007669"/>
    <property type="project" value="UniProtKB-UniRule"/>
</dbReference>
<dbReference type="CDD" id="cd02439">
    <property type="entry name" value="DMB-PRT_CobT"/>
    <property type="match status" value="1"/>
</dbReference>
<comment type="pathway">
    <text evidence="1 10">Nucleoside biosynthesis; alpha-ribazole biosynthesis; alpha-ribazole from 5,6-dimethylbenzimidazole: step 1/2.</text>
</comment>
<dbReference type="Proteomes" id="UP000005732">
    <property type="component" value="Unassembled WGS sequence"/>
</dbReference>
<evidence type="ECO:0000256" key="6">
    <source>
        <dbReference type="ARBA" id="ARBA00022676"/>
    </source>
</evidence>
<keyword evidence="6 10" id="KW-0328">Glycosyltransferase</keyword>
<dbReference type="EMBL" id="JH719395">
    <property type="protein sequence ID" value="EJC79635.1"/>
    <property type="molecule type" value="Genomic_DNA"/>
</dbReference>
<reference evidence="11 12" key="1">
    <citation type="submission" date="2012-02" db="EMBL/GenBank/DDBJ databases">
        <title>Improved High-Quality Draft Sequence of Rhizobium leguminosarum bv. trifolii WSM2297.</title>
        <authorList>
            <consortium name="US DOE Joint Genome Institute"/>
            <person name="Lucas S."/>
            <person name="Han J."/>
            <person name="Lapidus A."/>
            <person name="Cheng J.-F."/>
            <person name="Goodwin L."/>
            <person name="Pitluck S."/>
            <person name="Peters L."/>
            <person name="Ovchinnikova G."/>
            <person name="Zhang X."/>
            <person name="Detter J.C."/>
            <person name="Han C."/>
            <person name="Tapia R."/>
            <person name="Land M."/>
            <person name="Hauser L."/>
            <person name="Kyrpides N."/>
            <person name="Ivanova N."/>
            <person name="Pagani I."/>
            <person name="Brau L."/>
            <person name="Yates R."/>
            <person name="O'Hara G."/>
            <person name="Rui T."/>
            <person name="Howieson J."/>
            <person name="Reeve W."/>
            <person name="Woyke T."/>
        </authorList>
    </citation>
    <scope>NUCLEOTIDE SEQUENCE [LARGE SCALE GENOMIC DNA]</scope>
    <source>
        <strain evidence="11 12">WSM2297</strain>
    </source>
</reference>
<dbReference type="InterPro" id="IPR003200">
    <property type="entry name" value="Nict_dMeBzImd_PRibTrfase"/>
</dbReference>
<dbReference type="InterPro" id="IPR017846">
    <property type="entry name" value="Nict_dMeBzImd_PRibTrfase_bact"/>
</dbReference>
<dbReference type="SUPFAM" id="SSF52733">
    <property type="entry name" value="Nicotinate mononucleotide:5,6-dimethylbenzimidazole phosphoribosyltransferase (CobT)"/>
    <property type="match status" value="1"/>
</dbReference>
<dbReference type="EC" id="2.4.2.21" evidence="3 10"/>
<evidence type="ECO:0000256" key="4">
    <source>
        <dbReference type="ARBA" id="ARBA00015486"/>
    </source>
</evidence>
<dbReference type="Gene3D" id="1.10.1610.10">
    <property type="match status" value="1"/>
</dbReference>
<dbReference type="InterPro" id="IPR023195">
    <property type="entry name" value="Nict_dMeBzImd_PRibTrfase_N"/>
</dbReference>
<evidence type="ECO:0000313" key="11">
    <source>
        <dbReference type="EMBL" id="EJC79635.1"/>
    </source>
</evidence>
<keyword evidence="5 10" id="KW-0169">Cobalamin biosynthesis</keyword>
<dbReference type="UniPathway" id="UPA00061">
    <property type="reaction ID" value="UER00516"/>
</dbReference>
<dbReference type="PANTHER" id="PTHR43463:SF1">
    <property type="entry name" value="NICOTINATE-NUCLEOTIDE--DIMETHYLBENZIMIDAZOLE PHOSPHORIBOSYLTRANSFERASE"/>
    <property type="match status" value="1"/>
</dbReference>
<evidence type="ECO:0000256" key="2">
    <source>
        <dbReference type="ARBA" id="ARBA00007110"/>
    </source>
</evidence>
<keyword evidence="7 10" id="KW-0808">Transferase</keyword>
<feature type="active site" description="Proton acceptor" evidence="10">
    <location>
        <position position="357"/>
    </location>
</feature>
<evidence type="ECO:0000313" key="12">
    <source>
        <dbReference type="Proteomes" id="UP000005732"/>
    </source>
</evidence>
<dbReference type="AlphaFoldDB" id="J0CJI0"/>
<comment type="catalytic activity">
    <reaction evidence="9 10">
        <text>5,6-dimethylbenzimidazole + nicotinate beta-D-ribonucleotide = alpha-ribazole 5'-phosphate + nicotinate + H(+)</text>
        <dbReference type="Rhea" id="RHEA:11196"/>
        <dbReference type="ChEBI" id="CHEBI:15378"/>
        <dbReference type="ChEBI" id="CHEBI:15890"/>
        <dbReference type="ChEBI" id="CHEBI:32544"/>
        <dbReference type="ChEBI" id="CHEBI:57502"/>
        <dbReference type="ChEBI" id="CHEBI:57918"/>
        <dbReference type="EC" id="2.4.2.21"/>
    </reaction>
</comment>
<dbReference type="PANTHER" id="PTHR43463">
    <property type="entry name" value="NICOTINATE-NUCLEOTIDE--DIMETHYLBENZIMIDAZOLE PHOSPHORIBOSYLTRANSFERASE"/>
    <property type="match status" value="1"/>
</dbReference>
<sequence>MARLMVAAVLLVLFAPPARFKRVRPAKKLICSTQTSGLRENKNTRIHRKTAQMSVSGLPFDDFRTLLRDLPGPDARALVAARDRDAQLTKPPGALGRLEEIAFWLAAWTGRSPAVNRPLVAIFAGNHGVTRQGITPFPPAVTQQMVENFAAGGAAINQICVAYDLGLKVFDLALDYPTGDITEEAALSERDCAATMAFGMEAIAGGTDLLCIGEMGIGNTTIAAAINYALYGGSARDWVGPGTGSEGEMLERKIAAVEKAVALHSDHLDDPLEIMRRLGGREIAAMAGAILAARMERIPVLIDGYVATAAAAILKAANPSALDHCLIGHVSAEPGHLRAIEMLGKTPLLALGMRLGEGTGAALAAGIVKAAAACHSGMATFAQAGVTNKD</sequence>
<evidence type="ECO:0000256" key="1">
    <source>
        <dbReference type="ARBA" id="ARBA00005049"/>
    </source>
</evidence>
<comment type="similarity">
    <text evidence="2 10">Belongs to the CobT family.</text>
</comment>
<dbReference type="Pfam" id="PF02277">
    <property type="entry name" value="DBI_PRT"/>
    <property type="match status" value="1"/>
</dbReference>
<accession>J0CJI0</accession>
<evidence type="ECO:0000256" key="5">
    <source>
        <dbReference type="ARBA" id="ARBA00022573"/>
    </source>
</evidence>
<proteinExistence type="inferred from homology"/>
<dbReference type="HOGENOM" id="CLU_002982_0_1_5"/>
<dbReference type="NCBIfam" id="NF000996">
    <property type="entry name" value="PRK00105.1"/>
    <property type="match status" value="1"/>
</dbReference>
<dbReference type="HAMAP" id="MF_00230">
    <property type="entry name" value="CobT"/>
    <property type="match status" value="1"/>
</dbReference>
<evidence type="ECO:0000256" key="9">
    <source>
        <dbReference type="ARBA" id="ARBA00047340"/>
    </source>
</evidence>
<name>J0CJI0_RHILT</name>